<dbReference type="Proteomes" id="UP001596174">
    <property type="component" value="Unassembled WGS sequence"/>
</dbReference>
<name>A0ABW1G6U4_9ACTN</name>
<dbReference type="Pfam" id="PF00582">
    <property type="entry name" value="Usp"/>
    <property type="match status" value="1"/>
</dbReference>
<protein>
    <submittedName>
        <fullName evidence="2">Universal stress protein</fullName>
    </submittedName>
</protein>
<feature type="domain" description="UspA" evidence="1">
    <location>
        <begin position="124"/>
        <end position="259"/>
    </location>
</feature>
<dbReference type="EMBL" id="JBHSQJ010000118">
    <property type="protein sequence ID" value="MFC5910426.1"/>
    <property type="molecule type" value="Genomic_DNA"/>
</dbReference>
<gene>
    <name evidence="2" type="ORF">ACFP3V_24805</name>
</gene>
<dbReference type="InterPro" id="IPR014729">
    <property type="entry name" value="Rossmann-like_a/b/a_fold"/>
</dbReference>
<keyword evidence="3" id="KW-1185">Reference proteome</keyword>
<reference evidence="3" key="1">
    <citation type="journal article" date="2019" name="Int. J. Syst. Evol. Microbiol.">
        <title>The Global Catalogue of Microorganisms (GCM) 10K type strain sequencing project: providing services to taxonomists for standard genome sequencing and annotation.</title>
        <authorList>
            <consortium name="The Broad Institute Genomics Platform"/>
            <consortium name="The Broad Institute Genome Sequencing Center for Infectious Disease"/>
            <person name="Wu L."/>
            <person name="Ma J."/>
        </authorList>
    </citation>
    <scope>NUCLEOTIDE SEQUENCE [LARGE SCALE GENOMIC DNA]</scope>
    <source>
        <strain evidence="3">JCM 4816</strain>
    </source>
</reference>
<dbReference type="RefSeq" id="WP_380587577.1">
    <property type="nucleotide sequence ID" value="NZ_JBHSQJ010000118.1"/>
</dbReference>
<sequence length="261" mass="27173">MAGFLVAGVDGSPAGERAARWAAEEAMGRGCDLRLVASHPRAERALDLTGEQLRQALPALSVQVSRRWVEQPGTGVEEVAPSDAVMTVLGCGHGLPDATVRQVTTHAACPVVLARRGGDPTGPVVVGVNAERVLGPLEFALQHARARGAAVVALHAWSASQQTSYFAEPASETDTAERCGELREELALLFAPLLDGYGDVPTTLTVRHGGAAGLLLEAGEKASLLVLGRTAVGPRWRPHLGTVPYSVIPLAACSVAVVPHD</sequence>
<comment type="caution">
    <text evidence="2">The sequence shown here is derived from an EMBL/GenBank/DDBJ whole genome shotgun (WGS) entry which is preliminary data.</text>
</comment>
<proteinExistence type="predicted"/>
<organism evidence="2 3">
    <name type="scientific">Streptacidiphilus monticola</name>
    <dbReference type="NCBI Taxonomy" id="2161674"/>
    <lineage>
        <taxon>Bacteria</taxon>
        <taxon>Bacillati</taxon>
        <taxon>Actinomycetota</taxon>
        <taxon>Actinomycetes</taxon>
        <taxon>Kitasatosporales</taxon>
        <taxon>Streptomycetaceae</taxon>
        <taxon>Streptacidiphilus</taxon>
    </lineage>
</organism>
<evidence type="ECO:0000259" key="1">
    <source>
        <dbReference type="Pfam" id="PF00582"/>
    </source>
</evidence>
<dbReference type="InterPro" id="IPR006016">
    <property type="entry name" value="UspA"/>
</dbReference>
<accession>A0ABW1G6U4</accession>
<evidence type="ECO:0000313" key="2">
    <source>
        <dbReference type="EMBL" id="MFC5910426.1"/>
    </source>
</evidence>
<dbReference type="SUPFAM" id="SSF52402">
    <property type="entry name" value="Adenine nucleotide alpha hydrolases-like"/>
    <property type="match status" value="2"/>
</dbReference>
<evidence type="ECO:0000313" key="3">
    <source>
        <dbReference type="Proteomes" id="UP001596174"/>
    </source>
</evidence>
<dbReference type="Gene3D" id="3.40.50.620">
    <property type="entry name" value="HUPs"/>
    <property type="match status" value="2"/>
</dbReference>